<dbReference type="Proteomes" id="UP000799437">
    <property type="component" value="Unassembled WGS sequence"/>
</dbReference>
<feature type="transmembrane region" description="Helical" evidence="1">
    <location>
        <begin position="89"/>
        <end position="107"/>
    </location>
</feature>
<sequence>MPSKLMLTYFGVDLLFVGTGALILGFSLNSESDRRDEPAVDNVAHKILLDQCPLTAGIVNAILIIFTFLVTLPAFFVPTNRFWLKLHGWLVVICAIFTLGLGLAIWFETLRTRSKLSTIWSNQAPLVQSLLQERFDCCGYTNSTVPPFLQDNTCQNSLVAAQKGGCVSPFSANANGFLDIIFTALFGMVGLDVLLILCVAMVNRWRIEQQRYKHIDEKNRDGGM</sequence>
<feature type="transmembrane region" description="Helical" evidence="1">
    <location>
        <begin position="58"/>
        <end position="77"/>
    </location>
</feature>
<protein>
    <recommendedName>
        <fullName evidence="4">Tetraspanin</fullName>
    </recommendedName>
</protein>
<feature type="transmembrane region" description="Helical" evidence="1">
    <location>
        <begin position="180"/>
        <end position="202"/>
    </location>
</feature>
<dbReference type="GeneID" id="54480229"/>
<dbReference type="OrthoDB" id="2279611at2759"/>
<name>A0A6A6WJH1_9PEZI</name>
<dbReference type="AlphaFoldDB" id="A0A6A6WJH1"/>
<keyword evidence="1" id="KW-0812">Transmembrane</keyword>
<reference evidence="2" key="1">
    <citation type="journal article" date="2020" name="Stud. Mycol.">
        <title>101 Dothideomycetes genomes: a test case for predicting lifestyles and emergence of pathogens.</title>
        <authorList>
            <person name="Haridas S."/>
            <person name="Albert R."/>
            <person name="Binder M."/>
            <person name="Bloem J."/>
            <person name="Labutti K."/>
            <person name="Salamov A."/>
            <person name="Andreopoulos B."/>
            <person name="Baker S."/>
            <person name="Barry K."/>
            <person name="Bills G."/>
            <person name="Bluhm B."/>
            <person name="Cannon C."/>
            <person name="Castanera R."/>
            <person name="Culley D."/>
            <person name="Daum C."/>
            <person name="Ezra D."/>
            <person name="Gonzalez J."/>
            <person name="Henrissat B."/>
            <person name="Kuo A."/>
            <person name="Liang C."/>
            <person name="Lipzen A."/>
            <person name="Lutzoni F."/>
            <person name="Magnuson J."/>
            <person name="Mondo S."/>
            <person name="Nolan M."/>
            <person name="Ohm R."/>
            <person name="Pangilinan J."/>
            <person name="Park H.-J."/>
            <person name="Ramirez L."/>
            <person name="Alfaro M."/>
            <person name="Sun H."/>
            <person name="Tritt A."/>
            <person name="Yoshinaga Y."/>
            <person name="Zwiers L.-H."/>
            <person name="Turgeon B."/>
            <person name="Goodwin S."/>
            <person name="Spatafora J."/>
            <person name="Crous P."/>
            <person name="Grigoriev I."/>
        </authorList>
    </citation>
    <scope>NUCLEOTIDE SEQUENCE</scope>
    <source>
        <strain evidence="2">CBS 121739</strain>
    </source>
</reference>
<organism evidence="2 3">
    <name type="scientific">Pseudovirgaria hyperparasitica</name>
    <dbReference type="NCBI Taxonomy" id="470096"/>
    <lineage>
        <taxon>Eukaryota</taxon>
        <taxon>Fungi</taxon>
        <taxon>Dikarya</taxon>
        <taxon>Ascomycota</taxon>
        <taxon>Pezizomycotina</taxon>
        <taxon>Dothideomycetes</taxon>
        <taxon>Dothideomycetes incertae sedis</taxon>
        <taxon>Acrospermales</taxon>
        <taxon>Acrospermaceae</taxon>
        <taxon>Pseudovirgaria</taxon>
    </lineage>
</organism>
<evidence type="ECO:0008006" key="4">
    <source>
        <dbReference type="Google" id="ProtNLM"/>
    </source>
</evidence>
<keyword evidence="1" id="KW-1133">Transmembrane helix</keyword>
<dbReference type="EMBL" id="ML996565">
    <property type="protein sequence ID" value="KAF2762395.1"/>
    <property type="molecule type" value="Genomic_DNA"/>
</dbReference>
<proteinExistence type="predicted"/>
<keyword evidence="1" id="KW-0472">Membrane</keyword>
<accession>A0A6A6WJH1</accession>
<dbReference type="RefSeq" id="XP_033604846.1">
    <property type="nucleotide sequence ID" value="XM_033739175.1"/>
</dbReference>
<evidence type="ECO:0000313" key="2">
    <source>
        <dbReference type="EMBL" id="KAF2762395.1"/>
    </source>
</evidence>
<evidence type="ECO:0000313" key="3">
    <source>
        <dbReference type="Proteomes" id="UP000799437"/>
    </source>
</evidence>
<evidence type="ECO:0000256" key="1">
    <source>
        <dbReference type="SAM" id="Phobius"/>
    </source>
</evidence>
<keyword evidence="3" id="KW-1185">Reference proteome</keyword>
<feature type="transmembrane region" description="Helical" evidence="1">
    <location>
        <begin position="7"/>
        <end position="28"/>
    </location>
</feature>
<gene>
    <name evidence="2" type="ORF">EJ05DRAFT_134</name>
</gene>